<dbReference type="Gene3D" id="3.60.110.10">
    <property type="entry name" value="Carbon-nitrogen hydrolase"/>
    <property type="match status" value="1"/>
</dbReference>
<evidence type="ECO:0000313" key="5">
    <source>
        <dbReference type="Proteomes" id="UP000287527"/>
    </source>
</evidence>
<comment type="caution">
    <text evidence="4">The sequence shown here is derived from an EMBL/GenBank/DDBJ whole genome shotgun (WGS) entry which is preliminary data.</text>
</comment>
<organism evidence="4 5">
    <name type="scientific">Flavobacterium cerinum</name>
    <dbReference type="NCBI Taxonomy" id="2502784"/>
    <lineage>
        <taxon>Bacteria</taxon>
        <taxon>Pseudomonadati</taxon>
        <taxon>Bacteroidota</taxon>
        <taxon>Flavobacteriia</taxon>
        <taxon>Flavobacteriales</taxon>
        <taxon>Flavobacteriaceae</taxon>
        <taxon>Flavobacterium</taxon>
    </lineage>
</organism>
<feature type="domain" description="CN hydrolase" evidence="3">
    <location>
        <begin position="56"/>
        <end position="295"/>
    </location>
</feature>
<keyword evidence="2" id="KW-0472">Membrane</keyword>
<protein>
    <submittedName>
        <fullName evidence="4">Carbon-nitrogen hydrolase family protein</fullName>
    </submittedName>
</protein>
<dbReference type="Pfam" id="PF00795">
    <property type="entry name" value="CN_hydrolase"/>
    <property type="match status" value="1"/>
</dbReference>
<keyword evidence="2" id="KW-0812">Transmembrane</keyword>
<feature type="transmembrane region" description="Helical" evidence="2">
    <location>
        <begin position="7"/>
        <end position="24"/>
    </location>
</feature>
<dbReference type="OrthoDB" id="9803818at2"/>
<sequence>MKTKKIIKLSISALVIAFAVFILFKKPENPNIVIFSLQEWLRFPSIEKTDNPSSTLKIATSSIEIKEDKNKALNQVVEMTNDIMQKEKDVDLIVFGEAALGLYYRKENPKAYQQSVAISIPGTETNILSDLAKKKNVFLAVGVIENANDNIYNSLIVFNNNGEIIAKHRKIFLHQYDVLNGIAAAKEQVDTCSIKNFKVGLAICADANTHFLVNSYKENKVDVLLYPVASKMPFILGTTKYWPFSKSYNAWIVAANRYGVENGEDYPGDIFISDKNGRIHQQSKGSGYIVTTIQK</sequence>
<proteinExistence type="predicted"/>
<evidence type="ECO:0000256" key="1">
    <source>
        <dbReference type="ARBA" id="ARBA00022801"/>
    </source>
</evidence>
<dbReference type="EMBL" id="SBII01000015">
    <property type="protein sequence ID" value="RWW91939.1"/>
    <property type="molecule type" value="Genomic_DNA"/>
</dbReference>
<reference evidence="4 5" key="1">
    <citation type="submission" date="2019-01" db="EMBL/GenBank/DDBJ databases">
        <title>Flavobacterium sp. nov.,isolated from freshwater.</title>
        <authorList>
            <person name="Zhang R."/>
            <person name="Du Z.-J."/>
        </authorList>
    </citation>
    <scope>NUCLEOTIDE SEQUENCE [LARGE SCALE GENOMIC DNA]</scope>
    <source>
        <strain evidence="4 5">1E403</strain>
    </source>
</reference>
<dbReference type="GO" id="GO:0016811">
    <property type="term" value="F:hydrolase activity, acting on carbon-nitrogen (but not peptide) bonds, in linear amides"/>
    <property type="evidence" value="ECO:0007669"/>
    <property type="project" value="UniProtKB-ARBA"/>
</dbReference>
<dbReference type="PROSITE" id="PS50263">
    <property type="entry name" value="CN_HYDROLASE"/>
    <property type="match status" value="1"/>
</dbReference>
<keyword evidence="1 4" id="KW-0378">Hydrolase</keyword>
<name>A0A3S3TV62_9FLAO</name>
<accession>A0A3S3TV62</accession>
<evidence type="ECO:0000313" key="4">
    <source>
        <dbReference type="EMBL" id="RWW91939.1"/>
    </source>
</evidence>
<dbReference type="InterPro" id="IPR003010">
    <property type="entry name" value="C-N_Hydrolase"/>
</dbReference>
<dbReference type="InterPro" id="IPR050345">
    <property type="entry name" value="Aliph_Amidase/BUP"/>
</dbReference>
<dbReference type="AlphaFoldDB" id="A0A3S3TV62"/>
<dbReference type="PANTHER" id="PTHR43674">
    <property type="entry name" value="NITRILASE C965.09-RELATED"/>
    <property type="match status" value="1"/>
</dbReference>
<dbReference type="InterPro" id="IPR036526">
    <property type="entry name" value="C-N_Hydrolase_sf"/>
</dbReference>
<keyword evidence="2" id="KW-1133">Transmembrane helix</keyword>
<gene>
    <name evidence="4" type="ORF">EPI11_17075</name>
</gene>
<evidence type="ECO:0000259" key="3">
    <source>
        <dbReference type="PROSITE" id="PS50263"/>
    </source>
</evidence>
<keyword evidence="5" id="KW-1185">Reference proteome</keyword>
<dbReference type="CDD" id="cd07197">
    <property type="entry name" value="nitrilase"/>
    <property type="match status" value="1"/>
</dbReference>
<dbReference type="SUPFAM" id="SSF56317">
    <property type="entry name" value="Carbon-nitrogen hydrolase"/>
    <property type="match status" value="1"/>
</dbReference>
<evidence type="ECO:0000256" key="2">
    <source>
        <dbReference type="SAM" id="Phobius"/>
    </source>
</evidence>
<dbReference type="PANTHER" id="PTHR43674:SF2">
    <property type="entry name" value="BETA-UREIDOPROPIONASE"/>
    <property type="match status" value="1"/>
</dbReference>
<dbReference type="Proteomes" id="UP000287527">
    <property type="component" value="Unassembled WGS sequence"/>
</dbReference>
<dbReference type="RefSeq" id="WP_128391206.1">
    <property type="nucleotide sequence ID" value="NZ_SBII01000015.1"/>
</dbReference>